<dbReference type="Gene3D" id="3.30.1240.10">
    <property type="match status" value="1"/>
</dbReference>
<dbReference type="PROSITE" id="PS01229">
    <property type="entry name" value="COF_2"/>
    <property type="match status" value="1"/>
</dbReference>
<dbReference type="InterPro" id="IPR006379">
    <property type="entry name" value="HAD-SF_hydro_IIB"/>
</dbReference>
<dbReference type="PANTHER" id="PTHR10000">
    <property type="entry name" value="PHOSPHOSERINE PHOSPHATASE"/>
    <property type="match status" value="1"/>
</dbReference>
<dbReference type="NCBIfam" id="TIGR01484">
    <property type="entry name" value="HAD-SF-IIB"/>
    <property type="match status" value="1"/>
</dbReference>
<dbReference type="GO" id="GO:0016791">
    <property type="term" value="F:phosphatase activity"/>
    <property type="evidence" value="ECO:0007669"/>
    <property type="project" value="UniProtKB-ARBA"/>
</dbReference>
<organism evidence="1 2">
    <name type="scientific">Faucicola atlantae</name>
    <dbReference type="NCBI Taxonomy" id="34059"/>
    <lineage>
        <taxon>Bacteria</taxon>
        <taxon>Pseudomonadati</taxon>
        <taxon>Pseudomonadota</taxon>
        <taxon>Gammaproteobacteria</taxon>
        <taxon>Moraxellales</taxon>
        <taxon>Moraxellaceae</taxon>
        <taxon>Faucicola</taxon>
    </lineage>
</organism>
<dbReference type="NCBIfam" id="TIGR00099">
    <property type="entry name" value="Cof-subfamily"/>
    <property type="match status" value="1"/>
</dbReference>
<keyword evidence="1" id="KW-0378">Hydrolase</keyword>
<reference evidence="1 2" key="1">
    <citation type="submission" date="2016-06" db="EMBL/GenBank/DDBJ databases">
        <title>Draft genome of Moraxella atlantae CCUG 66109.</title>
        <authorList>
            <person name="Salva-Serra F."/>
            <person name="Engstrom-Jakobsson H."/>
            <person name="Thorell K."/>
            <person name="Gonzales-Siles L."/>
            <person name="Karlsson R."/>
            <person name="Boulund F."/>
            <person name="Engstrand L."/>
            <person name="Kristiansson E."/>
            <person name="Moore E."/>
        </authorList>
    </citation>
    <scope>NUCLEOTIDE SEQUENCE [LARGE SCALE GENOMIC DNA]</scope>
    <source>
        <strain evidence="1 2">CCUG 66109</strain>
    </source>
</reference>
<dbReference type="GO" id="GO:0005829">
    <property type="term" value="C:cytosol"/>
    <property type="evidence" value="ECO:0007669"/>
    <property type="project" value="TreeGrafter"/>
</dbReference>
<comment type="caution">
    <text evidence="1">The sequence shown here is derived from an EMBL/GenBank/DDBJ whole genome shotgun (WGS) entry which is preliminary data.</text>
</comment>
<dbReference type="EMBL" id="LZMZ01000020">
    <property type="protein sequence ID" value="OBX78191.1"/>
    <property type="molecule type" value="Genomic_DNA"/>
</dbReference>
<dbReference type="InterPro" id="IPR036412">
    <property type="entry name" value="HAD-like_sf"/>
</dbReference>
<dbReference type="SUPFAM" id="SSF56784">
    <property type="entry name" value="HAD-like"/>
    <property type="match status" value="1"/>
</dbReference>
<dbReference type="InterPro" id="IPR023214">
    <property type="entry name" value="HAD_sf"/>
</dbReference>
<dbReference type="OrthoDB" id="3180855at2"/>
<evidence type="ECO:0000313" key="2">
    <source>
        <dbReference type="Proteomes" id="UP000092508"/>
    </source>
</evidence>
<dbReference type="Proteomes" id="UP000092508">
    <property type="component" value="Unassembled WGS sequence"/>
</dbReference>
<dbReference type="PANTHER" id="PTHR10000:SF25">
    <property type="entry name" value="PHOSPHATASE YKRA-RELATED"/>
    <property type="match status" value="1"/>
</dbReference>
<dbReference type="GO" id="GO:0000287">
    <property type="term" value="F:magnesium ion binding"/>
    <property type="evidence" value="ECO:0007669"/>
    <property type="project" value="TreeGrafter"/>
</dbReference>
<dbReference type="Pfam" id="PF08282">
    <property type="entry name" value="Hydrolase_3"/>
    <property type="match status" value="1"/>
</dbReference>
<proteinExistence type="predicted"/>
<dbReference type="InterPro" id="IPR000150">
    <property type="entry name" value="Cof"/>
</dbReference>
<dbReference type="AlphaFoldDB" id="A0A1B8QBT9"/>
<accession>A0A1B8QBT9</accession>
<evidence type="ECO:0000313" key="1">
    <source>
        <dbReference type="EMBL" id="OBX78191.1"/>
    </source>
</evidence>
<gene>
    <name evidence="1" type="ORF">A9308_07185</name>
</gene>
<protein>
    <submittedName>
        <fullName evidence="1">Hydrolase</fullName>
    </submittedName>
</protein>
<name>A0A1B8QBT9_9GAMM</name>
<dbReference type="RefSeq" id="WP_067236938.1">
    <property type="nucleotide sequence ID" value="NZ_LZMZ01000020.1"/>
</dbReference>
<dbReference type="STRING" id="34059.A9308_07185"/>
<sequence>MSNLAHHDQTTVPILKQPPKIVFFDIDDTLYIKAERRIPDSAVAALHGLKARGILVAIATGRARRVLPEPVERLAKDVGIDLLVTVNGQRSHYRGAPLTQYALAPEHVQAVSMTLAQAGMSYGYVMDDAVVALAEDDLFRDTLAKLGIGYSRLAPADFDPQTPVYQILAFSTDNRQPLDLPEGLRTVRWHDSGIDILDTAGSKARGIEQALNHLGLMWADTLAFGDGVNDIEMLQHAACGVAMGNARAELKAVADYVCPPAWEDGIYRGLQALGVL</sequence>
<dbReference type="Gene3D" id="3.40.50.1000">
    <property type="entry name" value="HAD superfamily/HAD-like"/>
    <property type="match status" value="1"/>
</dbReference>